<gene>
    <name evidence="1" type="ORF">KFE25_011987</name>
</gene>
<evidence type="ECO:0000313" key="1">
    <source>
        <dbReference type="EMBL" id="KAG8457921.1"/>
    </source>
</evidence>
<evidence type="ECO:0000313" key="2">
    <source>
        <dbReference type="Proteomes" id="UP000751190"/>
    </source>
</evidence>
<accession>A0A8J5X486</accession>
<name>A0A8J5X486_DIALT</name>
<dbReference type="EMBL" id="JAGTXO010000060">
    <property type="protein sequence ID" value="KAG8457921.1"/>
    <property type="molecule type" value="Genomic_DNA"/>
</dbReference>
<dbReference type="Proteomes" id="UP000751190">
    <property type="component" value="Unassembled WGS sequence"/>
</dbReference>
<keyword evidence="2" id="KW-1185">Reference proteome</keyword>
<comment type="caution">
    <text evidence="1">The sequence shown here is derived from an EMBL/GenBank/DDBJ whole genome shotgun (WGS) entry which is preliminary data.</text>
</comment>
<organism evidence="1 2">
    <name type="scientific">Diacronema lutheri</name>
    <name type="common">Unicellular marine alga</name>
    <name type="synonym">Monochrysis lutheri</name>
    <dbReference type="NCBI Taxonomy" id="2081491"/>
    <lineage>
        <taxon>Eukaryota</taxon>
        <taxon>Haptista</taxon>
        <taxon>Haptophyta</taxon>
        <taxon>Pavlovophyceae</taxon>
        <taxon>Pavlovales</taxon>
        <taxon>Pavlovaceae</taxon>
        <taxon>Diacronema</taxon>
    </lineage>
</organism>
<sequence length="410" mass="44704">MPCTIALLLGALSQTRPPPPDASAAPRAAPEAVIHIGPHKTASTTLELALLRTLRSRLERDDGLTIPIDLPGSYRRHKNHANLAVALHQRARRPEEHEAWLAFVRAAQTARASGSNLVISSEGLATIHASRAALLTSALGQLGFARVRIVIVHRRLYDKLASVHSQMFMRIDKNVSDYQPIADWLDSNPPEVRLRFNETVALRDMHTALGARVSVLHMAAVPRGSSIVTEFICEHLRAERTCARLRSGEAEYDEVANARPRAHAPLFDLVYAAARARGLDVVRNAQGIVAALAERDLLSRPRFQLERRCPSAAVQSRLLRATESEERALAAPGALSAEQVRELRGDFASKSSGILCAAEVAAAAKPDESAWSRPLALAFKQAAIESAAAGRRSALTSANRRRVARLRNRD</sequence>
<protein>
    <submittedName>
        <fullName evidence="1">Uncharacterized protein</fullName>
    </submittedName>
</protein>
<dbReference type="AlphaFoldDB" id="A0A8J5X486"/>
<proteinExistence type="predicted"/>
<dbReference type="OrthoDB" id="48379at2759"/>
<reference evidence="1" key="1">
    <citation type="submission" date="2021-05" db="EMBL/GenBank/DDBJ databases">
        <title>The genome of the haptophyte Pavlova lutheri (Diacronema luteri, Pavlovales) - a model for lipid biosynthesis in eukaryotic algae.</title>
        <authorList>
            <person name="Hulatt C.J."/>
            <person name="Posewitz M.C."/>
        </authorList>
    </citation>
    <scope>NUCLEOTIDE SEQUENCE</scope>
    <source>
        <strain evidence="1">NIVA-4/92</strain>
    </source>
</reference>